<dbReference type="OrthoDB" id="281928at2"/>
<sequence>MERDERQLKLLSKIQVIYGIVNVFVTYLFYETIYFGFDAYRKTMEQTKPDHQVELELGFGLVIFLVGVAILFCIILAGQSLSRHESYEFCMMVAIFECLLIPLGTIIGIWTILVLRRPSVRALFKSPPPPESPADQATA</sequence>
<evidence type="ECO:0000313" key="2">
    <source>
        <dbReference type="Proteomes" id="UP000320421"/>
    </source>
</evidence>
<accession>A0A5A8B4V7</accession>
<accession>A0A517PHN6</accession>
<name>A0A517PHN6_9PLAN</name>
<reference evidence="1 2" key="1">
    <citation type="submission" date="2019-02" db="EMBL/GenBank/DDBJ databases">
        <title>Deep-cultivation of Planctomycetes and their phenomic and genomic characterization uncovers novel biology.</title>
        <authorList>
            <person name="Wiegand S."/>
            <person name="Jogler M."/>
            <person name="Boedeker C."/>
            <person name="Pinto D."/>
            <person name="Vollmers J."/>
            <person name="Rivas-Marin E."/>
            <person name="Kohn T."/>
            <person name="Peeters S.H."/>
            <person name="Heuer A."/>
            <person name="Rast P."/>
            <person name="Oberbeckmann S."/>
            <person name="Bunk B."/>
            <person name="Jeske O."/>
            <person name="Meyerdierks A."/>
            <person name="Storesund J.E."/>
            <person name="Kallscheuer N."/>
            <person name="Luecker S."/>
            <person name="Lage O.M."/>
            <person name="Pohl T."/>
            <person name="Merkel B.J."/>
            <person name="Hornburger P."/>
            <person name="Mueller R.-W."/>
            <person name="Bruemmer F."/>
            <person name="Labrenz M."/>
            <person name="Spormann A.M."/>
            <person name="Op den Camp H."/>
            <person name="Overmann J."/>
            <person name="Amann R."/>
            <person name="Jetten M.S.M."/>
            <person name="Mascher T."/>
            <person name="Medema M.H."/>
            <person name="Devos D.P."/>
            <person name="Kaster A.-K."/>
            <person name="Ovreas L."/>
            <person name="Rohde M."/>
            <person name="Galperin M.Y."/>
            <person name="Jogler C."/>
        </authorList>
    </citation>
    <scope>NUCLEOTIDE SEQUENCE [LARGE SCALE GENOMIC DNA]</scope>
    <source>
        <strain evidence="1 2">HG66A1</strain>
    </source>
</reference>
<protein>
    <submittedName>
        <fullName evidence="1">Uncharacterized protein</fullName>
    </submittedName>
</protein>
<dbReference type="Proteomes" id="UP000320421">
    <property type="component" value="Chromosome"/>
</dbReference>
<organism evidence="1 2">
    <name type="scientific">Gimesia chilikensis</name>
    <dbReference type="NCBI Taxonomy" id="2605989"/>
    <lineage>
        <taxon>Bacteria</taxon>
        <taxon>Pseudomonadati</taxon>
        <taxon>Planctomycetota</taxon>
        <taxon>Planctomycetia</taxon>
        <taxon>Planctomycetales</taxon>
        <taxon>Planctomycetaceae</taxon>
        <taxon>Gimesia</taxon>
    </lineage>
</organism>
<evidence type="ECO:0000313" key="1">
    <source>
        <dbReference type="EMBL" id="QDT18884.1"/>
    </source>
</evidence>
<keyword evidence="2" id="KW-1185">Reference proteome</keyword>
<dbReference type="AlphaFoldDB" id="A0A517PHN6"/>
<proteinExistence type="predicted"/>
<gene>
    <name evidence="1" type="ORF">HG66A1_06470</name>
</gene>
<dbReference type="RefSeq" id="WP_145180752.1">
    <property type="nucleotide sequence ID" value="NZ_CP036266.1"/>
</dbReference>
<dbReference type="EMBL" id="CP036266">
    <property type="protein sequence ID" value="QDT18884.1"/>
    <property type="molecule type" value="Genomic_DNA"/>
</dbReference>